<proteinExistence type="predicted"/>
<name>A0AA88VIC6_9ASTE</name>
<dbReference type="GO" id="GO:0010343">
    <property type="term" value="P:singlet oxygen-mediated programmed cell death"/>
    <property type="evidence" value="ECO:0007669"/>
    <property type="project" value="InterPro"/>
</dbReference>
<dbReference type="Proteomes" id="UP001188597">
    <property type="component" value="Unassembled WGS sequence"/>
</dbReference>
<dbReference type="InterPro" id="IPR044680">
    <property type="entry name" value="EX1/2"/>
</dbReference>
<evidence type="ECO:0000313" key="2">
    <source>
        <dbReference type="Proteomes" id="UP001188597"/>
    </source>
</evidence>
<evidence type="ECO:0000313" key="1">
    <source>
        <dbReference type="EMBL" id="KAK3008842.1"/>
    </source>
</evidence>
<dbReference type="PANTHER" id="PTHR33917:SF2">
    <property type="entry name" value="PROTEIN EXECUTER 2, CHLOROPLASTIC"/>
    <property type="match status" value="1"/>
</dbReference>
<dbReference type="Pfam" id="PF12014">
    <property type="entry name" value="Cyclin_D1_bind"/>
    <property type="match status" value="1"/>
</dbReference>
<organism evidence="1 2">
    <name type="scientific">Escallonia herrerae</name>
    <dbReference type="NCBI Taxonomy" id="1293975"/>
    <lineage>
        <taxon>Eukaryota</taxon>
        <taxon>Viridiplantae</taxon>
        <taxon>Streptophyta</taxon>
        <taxon>Embryophyta</taxon>
        <taxon>Tracheophyta</taxon>
        <taxon>Spermatophyta</taxon>
        <taxon>Magnoliopsida</taxon>
        <taxon>eudicotyledons</taxon>
        <taxon>Gunneridae</taxon>
        <taxon>Pentapetalae</taxon>
        <taxon>asterids</taxon>
        <taxon>campanulids</taxon>
        <taxon>Escalloniales</taxon>
        <taxon>Escalloniaceae</taxon>
        <taxon>Escallonia</taxon>
    </lineage>
</organism>
<reference evidence="1" key="1">
    <citation type="submission" date="2022-12" db="EMBL/GenBank/DDBJ databases">
        <title>Draft genome assemblies for two species of Escallonia (Escalloniales).</title>
        <authorList>
            <person name="Chanderbali A."/>
            <person name="Dervinis C."/>
            <person name="Anghel I."/>
            <person name="Soltis D."/>
            <person name="Soltis P."/>
            <person name="Zapata F."/>
        </authorList>
    </citation>
    <scope>NUCLEOTIDE SEQUENCE</scope>
    <source>
        <strain evidence="1">UCBG64.0493</strain>
        <tissue evidence="1">Leaf</tissue>
    </source>
</reference>
<dbReference type="GO" id="GO:0042651">
    <property type="term" value="C:thylakoid membrane"/>
    <property type="evidence" value="ECO:0007669"/>
    <property type="project" value="TreeGrafter"/>
</dbReference>
<sequence>MEWLECNLVLSQQLPSPCLDDSPTRNGFEMRVSELARVGSYKGQGRIAEFGFQNPKWVEGELLQLNGKVGNFLDATSKNKKEYQLGLHFQKY</sequence>
<dbReference type="AlphaFoldDB" id="A0AA88VIC6"/>
<comment type="caution">
    <text evidence="1">The sequence shown here is derived from an EMBL/GenBank/DDBJ whole genome shotgun (WGS) entry which is preliminary data.</text>
</comment>
<dbReference type="EMBL" id="JAVXUP010001712">
    <property type="protein sequence ID" value="KAK3008842.1"/>
    <property type="molecule type" value="Genomic_DNA"/>
</dbReference>
<keyword evidence="2" id="KW-1185">Reference proteome</keyword>
<gene>
    <name evidence="1" type="ORF">RJ639_013697</name>
</gene>
<dbReference type="PANTHER" id="PTHR33917">
    <property type="entry name" value="PROTEIN EXECUTER 1, CHLOROPLASTIC"/>
    <property type="match status" value="1"/>
</dbReference>
<accession>A0AA88VIC6</accession>
<protein>
    <submittedName>
        <fullName evidence="1">Uncharacterized protein</fullName>
    </submittedName>
</protein>